<keyword evidence="2" id="KW-0233">DNA recombination</keyword>
<dbReference type="PANTHER" id="PTHR41251">
    <property type="entry name" value="NON-HOMOLOGOUS END JOINING PROTEIN KU"/>
    <property type="match status" value="1"/>
</dbReference>
<keyword evidence="2" id="KW-0234">DNA repair</keyword>
<feature type="region of interest" description="Disordered" evidence="3">
    <location>
        <begin position="263"/>
        <end position="334"/>
    </location>
</feature>
<name>A0A2S5GK09_9BURK</name>
<sequence>MATRTIWKGAISFGLVHIPVGLHTATTDSGVDFDWLDKRSMDPVGYKRINKRTGKEIDKDNIVKGVEYEDGQYVILSPDEINDAYPRTTQTIEIQQFVDAGDVPFVYLERPYYIAPINKGQKVYALLRDTLTKTGKIGIAKVVIQTKQHLAALIPSGDALVLNLMRWGDEVKSMDDLDLPKAGSKAMSPSASELKMAQMLVEDMAGKWDPEQYKDEFKAAVMELVDKKVKAGKTETVIEPQEEAPAYADNVIDLTELLQRSLKGGAKKSGDTTGDGSKEKPAAKKSASGKTPSKTSAKTATKASAKTATKSATKSASKKTTKSAKTSARSRKAA</sequence>
<dbReference type="GO" id="GO:0006310">
    <property type="term" value="P:DNA recombination"/>
    <property type="evidence" value="ECO:0007669"/>
    <property type="project" value="UniProtKB-KW"/>
</dbReference>
<dbReference type="InterPro" id="IPR006164">
    <property type="entry name" value="DNA_bd_Ku70/Ku80"/>
</dbReference>
<comment type="function">
    <text evidence="2">With LigD forms a non-homologous end joining (NHEJ) DNA repair enzyme, which repairs dsDNA breaks with reduced fidelity. Binds linear dsDNA with 5'- and 3'- overhangs but not closed circular dsDNA nor ssDNA. Recruits and stimulates the ligase activity of LigD.</text>
</comment>
<dbReference type="InterPro" id="IPR016194">
    <property type="entry name" value="SPOC-like_C_dom_sf"/>
</dbReference>
<feature type="compositionally biased region" description="Basic residues" evidence="3">
    <location>
        <begin position="316"/>
        <end position="334"/>
    </location>
</feature>
<evidence type="ECO:0000313" key="5">
    <source>
        <dbReference type="EMBL" id="PPA73256.1"/>
    </source>
</evidence>
<dbReference type="CDD" id="cd00789">
    <property type="entry name" value="KU_like"/>
    <property type="match status" value="1"/>
</dbReference>
<dbReference type="NCBIfam" id="TIGR02772">
    <property type="entry name" value="Ku_bact"/>
    <property type="match status" value="1"/>
</dbReference>
<dbReference type="OrthoDB" id="9795084at2"/>
<keyword evidence="2" id="KW-0227">DNA damage</keyword>
<dbReference type="SMART" id="SM00559">
    <property type="entry name" value="Ku78"/>
    <property type="match status" value="1"/>
</dbReference>
<organism evidence="5 6">
    <name type="scientific">Achromobacter spanius</name>
    <dbReference type="NCBI Taxonomy" id="217203"/>
    <lineage>
        <taxon>Bacteria</taxon>
        <taxon>Pseudomonadati</taxon>
        <taxon>Pseudomonadota</taxon>
        <taxon>Betaproteobacteria</taxon>
        <taxon>Burkholderiales</taxon>
        <taxon>Alcaligenaceae</taxon>
        <taxon>Achromobacter</taxon>
    </lineage>
</organism>
<evidence type="ECO:0000259" key="4">
    <source>
        <dbReference type="SMART" id="SM00559"/>
    </source>
</evidence>
<dbReference type="HAMAP" id="MF_01875">
    <property type="entry name" value="Prokaryotic_Ku"/>
    <property type="match status" value="1"/>
</dbReference>
<protein>
    <recommendedName>
        <fullName evidence="2">Non-homologous end joining protein Ku</fullName>
    </recommendedName>
</protein>
<evidence type="ECO:0000256" key="3">
    <source>
        <dbReference type="SAM" id="MobiDB-lite"/>
    </source>
</evidence>
<dbReference type="Gene3D" id="2.40.290.10">
    <property type="match status" value="1"/>
</dbReference>
<dbReference type="RefSeq" id="WP_104145499.1">
    <property type="nucleotide sequence ID" value="NZ_PREU01000016.1"/>
</dbReference>
<reference evidence="5 6" key="1">
    <citation type="submission" date="2018-02" db="EMBL/GenBank/DDBJ databases">
        <title>Draft Genome of Achromobacter spanius stain 6.</title>
        <authorList>
            <person name="Gunasekera T.S."/>
            <person name="Radwan O."/>
            <person name="Ruiz O.N."/>
        </authorList>
    </citation>
    <scope>NUCLEOTIDE SEQUENCE [LARGE SCALE GENOMIC DNA]</scope>
    <source>
        <strain evidence="5 6">6</strain>
    </source>
</reference>
<keyword evidence="1 2" id="KW-0238">DNA-binding</keyword>
<evidence type="ECO:0000256" key="2">
    <source>
        <dbReference type="HAMAP-Rule" id="MF_01875"/>
    </source>
</evidence>
<dbReference type="AlphaFoldDB" id="A0A2S5GK09"/>
<evidence type="ECO:0000256" key="1">
    <source>
        <dbReference type="ARBA" id="ARBA00023125"/>
    </source>
</evidence>
<comment type="subunit">
    <text evidence="2">Homodimer. Interacts with LigD.</text>
</comment>
<dbReference type="GO" id="GO:0006303">
    <property type="term" value="P:double-strand break repair via nonhomologous end joining"/>
    <property type="evidence" value="ECO:0007669"/>
    <property type="project" value="UniProtKB-UniRule"/>
</dbReference>
<dbReference type="PIRSF" id="PIRSF006493">
    <property type="entry name" value="Prok_Ku"/>
    <property type="match status" value="1"/>
</dbReference>
<dbReference type="SUPFAM" id="SSF100939">
    <property type="entry name" value="SPOC domain-like"/>
    <property type="match status" value="1"/>
</dbReference>
<comment type="similarity">
    <text evidence="2">Belongs to the prokaryotic Ku family.</text>
</comment>
<dbReference type="Pfam" id="PF02735">
    <property type="entry name" value="Ku"/>
    <property type="match status" value="1"/>
</dbReference>
<dbReference type="PANTHER" id="PTHR41251:SF1">
    <property type="entry name" value="NON-HOMOLOGOUS END JOINING PROTEIN KU"/>
    <property type="match status" value="1"/>
</dbReference>
<gene>
    <name evidence="2" type="primary">ku</name>
    <name evidence="5" type="ORF">C4E15_26475</name>
</gene>
<dbReference type="Proteomes" id="UP000239990">
    <property type="component" value="Unassembled WGS sequence"/>
</dbReference>
<dbReference type="EMBL" id="PREU01000016">
    <property type="protein sequence ID" value="PPA73256.1"/>
    <property type="molecule type" value="Genomic_DNA"/>
</dbReference>
<comment type="caution">
    <text evidence="5">The sequence shown here is derived from an EMBL/GenBank/DDBJ whole genome shotgun (WGS) entry which is preliminary data.</text>
</comment>
<feature type="compositionally biased region" description="Low complexity" evidence="3">
    <location>
        <begin position="284"/>
        <end position="315"/>
    </location>
</feature>
<evidence type="ECO:0000313" key="6">
    <source>
        <dbReference type="Proteomes" id="UP000239990"/>
    </source>
</evidence>
<feature type="domain" description="Ku" evidence="4">
    <location>
        <begin position="54"/>
        <end position="182"/>
    </location>
</feature>
<proteinExistence type="inferred from homology"/>
<dbReference type="GO" id="GO:0003690">
    <property type="term" value="F:double-stranded DNA binding"/>
    <property type="evidence" value="ECO:0007669"/>
    <property type="project" value="UniProtKB-UniRule"/>
</dbReference>
<accession>A0A2S5GK09</accession>
<dbReference type="InterPro" id="IPR009187">
    <property type="entry name" value="Prok_Ku"/>
</dbReference>